<dbReference type="PANTHER" id="PTHR46880">
    <property type="entry name" value="RAS-ASSOCIATING DOMAIN-CONTAINING PROTEIN"/>
    <property type="match status" value="1"/>
</dbReference>
<name>A0A8T2VD25_CERRI</name>
<feature type="domain" description="C17orf113 probable zinc finger" evidence="1">
    <location>
        <begin position="136"/>
        <end position="189"/>
    </location>
</feature>
<dbReference type="PANTHER" id="PTHR46880:SF5">
    <property type="entry name" value="DUF4371 DOMAIN-CONTAINING PROTEIN"/>
    <property type="match status" value="1"/>
</dbReference>
<dbReference type="AlphaFoldDB" id="A0A8T2VD25"/>
<keyword evidence="3" id="KW-1185">Reference proteome</keyword>
<dbReference type="SUPFAM" id="SSF53098">
    <property type="entry name" value="Ribonuclease H-like"/>
    <property type="match status" value="1"/>
</dbReference>
<protein>
    <recommendedName>
        <fullName evidence="1">C17orf113 probable zinc finger domain-containing protein</fullName>
    </recommendedName>
</protein>
<evidence type="ECO:0000313" key="2">
    <source>
        <dbReference type="EMBL" id="KAH7443856.1"/>
    </source>
</evidence>
<evidence type="ECO:0000313" key="3">
    <source>
        <dbReference type="Proteomes" id="UP000825935"/>
    </source>
</evidence>
<sequence>MSQRTLFDAFKKFINKKELEMPKKSMHTRNEMMYALFGSDDEVDVNETDDMHTKVLDMDLNNALAEENANASMHCIESVHNYDSVHENKDDENIVVVKSPLHNGSTPFGTQASEAKVKKMRRYKSTWEIEFPFLKLVVDGSEVRMKCIWCEKYRIDGPWGKGDGCKTIMKGAIRKHNKSSEHKLGRSRWYAEKDKKITEHASIMHGRNKSRVITCMKLAYFVSNQDISLMKYEALCELAFSLDVKDMPLRRDYSSYINIMAAKDFITCISCYLENHQRNDLSHSPYLALIIDESTDRALEKHLIVYASYLNKDGLGISKCEFLKVILVANGYAQTKYNAIMNMFFEMSLDIKHLVGISTDGDSSMLGCHEGLVSKLSRDVPNLIAVHCVAHREALAIVDACKGFPCLSYVDKIANKVYSWINASNVRHLDFQKLLQEMNLQVLEVLQIHDVRWLARGNVMVRLVKLLPAILTFWKCQAPMWYEKLCIFKVLFCIHLLADVLLELDGLNKIFQKESIDITSFSTSIEVCLNTLRKKSLGDTFAKGTIYLKLFIENAQMGYLKHVNENGEEYTHTLLYVSMPGKDKNGFPLDIQDGSLNTCIEMAKGFVLKVIDCVNERFPDMYFFNASKLFSPMYYPSEEDERDRKAIIWFSRLLTRIGNHVINVNGCEKRVEGICRYSILWM</sequence>
<organism evidence="2 3">
    <name type="scientific">Ceratopteris richardii</name>
    <name type="common">Triangle waterfern</name>
    <dbReference type="NCBI Taxonomy" id="49495"/>
    <lineage>
        <taxon>Eukaryota</taxon>
        <taxon>Viridiplantae</taxon>
        <taxon>Streptophyta</taxon>
        <taxon>Embryophyta</taxon>
        <taxon>Tracheophyta</taxon>
        <taxon>Polypodiopsida</taxon>
        <taxon>Polypodiidae</taxon>
        <taxon>Polypodiales</taxon>
        <taxon>Pteridineae</taxon>
        <taxon>Pteridaceae</taxon>
        <taxon>Parkerioideae</taxon>
        <taxon>Ceratopteris</taxon>
    </lineage>
</organism>
<dbReference type="Pfam" id="PF25431">
    <property type="entry name" value="zf-C17orf113"/>
    <property type="match status" value="1"/>
</dbReference>
<reference evidence="2" key="1">
    <citation type="submission" date="2021-08" db="EMBL/GenBank/DDBJ databases">
        <title>WGS assembly of Ceratopteris richardii.</title>
        <authorList>
            <person name="Marchant D.B."/>
            <person name="Chen G."/>
            <person name="Jenkins J."/>
            <person name="Shu S."/>
            <person name="Leebens-Mack J."/>
            <person name="Grimwood J."/>
            <person name="Schmutz J."/>
            <person name="Soltis P."/>
            <person name="Soltis D."/>
            <person name="Chen Z.-H."/>
        </authorList>
    </citation>
    <scope>NUCLEOTIDE SEQUENCE</scope>
    <source>
        <strain evidence="2">Whitten #5841</strain>
        <tissue evidence="2">Leaf</tissue>
    </source>
</reference>
<dbReference type="InterPro" id="IPR057456">
    <property type="entry name" value="Znf_C17orf113"/>
</dbReference>
<evidence type="ECO:0000259" key="1">
    <source>
        <dbReference type="Pfam" id="PF25431"/>
    </source>
</evidence>
<dbReference type="OrthoDB" id="6621980at2759"/>
<dbReference type="EMBL" id="CM035407">
    <property type="protein sequence ID" value="KAH7443856.1"/>
    <property type="molecule type" value="Genomic_DNA"/>
</dbReference>
<dbReference type="InterPro" id="IPR012337">
    <property type="entry name" value="RNaseH-like_sf"/>
</dbReference>
<accession>A0A8T2VD25</accession>
<proteinExistence type="predicted"/>
<gene>
    <name evidence="2" type="ORF">KP509_02G053300</name>
</gene>
<comment type="caution">
    <text evidence="2">The sequence shown here is derived from an EMBL/GenBank/DDBJ whole genome shotgun (WGS) entry which is preliminary data.</text>
</comment>
<dbReference type="Proteomes" id="UP000825935">
    <property type="component" value="Chromosome 2"/>
</dbReference>